<gene>
    <name evidence="1" type="ORF">IBG28_04940</name>
</gene>
<keyword evidence="2" id="KW-1185">Reference proteome</keyword>
<sequence length="651" mass="72802">MKGVRRYDHGLKSLSIWWEKIALIGKINSFEVASTILKDMDDTLAQFNHLQSRLVESLINEHTRKVLLQNISCCQMAIDVLIRNLFERTADIGFLSTDYDVVRFLKKAHINEEDRLSIAKHLHAYVSIYSVYQDVILLKPDGELVFQLNQPTRSGQIRDSFIQQAVRLPNQYVEYFGATQLMEKSQVNLLYANAVVENDAVIGVLVLCFRFRNELEGIMGRLSSARQENPLLLINGAGEVLFAPKMYHQQYSSTLSLKTALQMITVNGKSVVAVCAKGQAYQGYAGPENWRVTALLAVENLDSEPSHFVSNKSEGASLFSDFTGLISADLYDIRQCSISINDDLQLIVLNGIITAAREKAIEFMPVLEAIKKIGRDIDKIFADSIDSLFSTIISGQLDAIKLQASLAVDIMDRNLYERANDCRWWGLSSLLRSALSASPIDKVGLQQTLAKIHRLYTVYHTLYVYDKQACYVAFSDARYQEKVGHRVEQGSGAQAVFGLKNSYQYCVSSFSVFDCYNGESTYIYNAALRDLKEEEVIGGIGIVFDSTTEFKAILNDILPREQGEVKEGVKALFTSDKGVVIACSSPDHVVGEVFWPDIDSTQLNKEGTTATVLRLGGVMYLIGAARSNGYREYKCQDGYKNPIIAWVLVPC</sequence>
<dbReference type="EMBL" id="CP061081">
    <property type="protein sequence ID" value="QNT06986.1"/>
    <property type="molecule type" value="Genomic_DNA"/>
</dbReference>
<evidence type="ECO:0000313" key="2">
    <source>
        <dbReference type="Proteomes" id="UP000516370"/>
    </source>
</evidence>
<name>A0A7H1J920_9GAMM</name>
<dbReference type="AlphaFoldDB" id="A0A7H1J920"/>
<organism evidence="1 2">
    <name type="scientific">Marinomonas arctica</name>
    <dbReference type="NCBI Taxonomy" id="383750"/>
    <lineage>
        <taxon>Bacteria</taxon>
        <taxon>Pseudomonadati</taxon>
        <taxon>Pseudomonadota</taxon>
        <taxon>Gammaproteobacteria</taxon>
        <taxon>Oceanospirillales</taxon>
        <taxon>Oceanospirillaceae</taxon>
        <taxon>Marinomonas</taxon>
    </lineage>
</organism>
<proteinExistence type="predicted"/>
<dbReference type="Proteomes" id="UP000516370">
    <property type="component" value="Chromosome"/>
</dbReference>
<reference evidence="1 2" key="1">
    <citation type="submission" date="2020-09" db="EMBL/GenBank/DDBJ databases">
        <title>Complete genome sequence of an Arctic sea ice bacterium Marinomonas arctica BSI20414.</title>
        <authorList>
            <person name="Liao L."/>
            <person name="Chen B."/>
        </authorList>
    </citation>
    <scope>NUCLEOTIDE SEQUENCE [LARGE SCALE GENOMIC DNA]</scope>
    <source>
        <strain evidence="1 2">BSI20414</strain>
    </source>
</reference>
<dbReference type="RefSeq" id="WP_162623526.1">
    <property type="nucleotide sequence ID" value="NZ_BMLJ01000016.1"/>
</dbReference>
<dbReference type="KEGG" id="mard:IBG28_04940"/>
<protein>
    <submittedName>
        <fullName evidence="1">Cache domain-containing protein</fullName>
    </submittedName>
</protein>
<evidence type="ECO:0000313" key="1">
    <source>
        <dbReference type="EMBL" id="QNT06986.1"/>
    </source>
</evidence>
<accession>A0A7H1J920</accession>